<protein>
    <submittedName>
        <fullName evidence="1">Uncharacterized protein</fullName>
    </submittedName>
</protein>
<reference evidence="1" key="1">
    <citation type="journal article" date="2019" name="bioRxiv">
        <title>The Genome of the Zebra Mussel, Dreissena polymorpha: A Resource for Invasive Species Research.</title>
        <authorList>
            <person name="McCartney M.A."/>
            <person name="Auch B."/>
            <person name="Kono T."/>
            <person name="Mallez S."/>
            <person name="Zhang Y."/>
            <person name="Obille A."/>
            <person name="Becker A."/>
            <person name="Abrahante J.E."/>
            <person name="Garbe J."/>
            <person name="Badalamenti J.P."/>
            <person name="Herman A."/>
            <person name="Mangelson H."/>
            <person name="Liachko I."/>
            <person name="Sullivan S."/>
            <person name="Sone E.D."/>
            <person name="Koren S."/>
            <person name="Silverstein K.A.T."/>
            <person name="Beckman K.B."/>
            <person name="Gohl D.M."/>
        </authorList>
    </citation>
    <scope>NUCLEOTIDE SEQUENCE</scope>
    <source>
        <strain evidence="1">Duluth1</strain>
        <tissue evidence="1">Whole animal</tissue>
    </source>
</reference>
<reference evidence="1" key="2">
    <citation type="submission" date="2020-11" db="EMBL/GenBank/DDBJ databases">
        <authorList>
            <person name="McCartney M.A."/>
            <person name="Auch B."/>
            <person name="Kono T."/>
            <person name="Mallez S."/>
            <person name="Becker A."/>
            <person name="Gohl D.M."/>
            <person name="Silverstein K.A.T."/>
            <person name="Koren S."/>
            <person name="Bechman K.B."/>
            <person name="Herman A."/>
            <person name="Abrahante J.E."/>
            <person name="Garbe J."/>
        </authorList>
    </citation>
    <scope>NUCLEOTIDE SEQUENCE</scope>
    <source>
        <strain evidence="1">Duluth1</strain>
        <tissue evidence="1">Whole animal</tissue>
    </source>
</reference>
<keyword evidence="2" id="KW-1185">Reference proteome</keyword>
<accession>A0A9D4IUM4</accession>
<proteinExistence type="predicted"/>
<sequence length="123" mass="14240">MQYILQIQHTSIFNGGRSISNLRFADVIAQMGETSNKIQNLTSADITTAGSWKKLLASYNLEQFRGWCQYQCQYRQSPNYNHHGDHGNSQIEQIVYKKLHQLPEQVSCSLHPTVRLRYLNALR</sequence>
<organism evidence="1 2">
    <name type="scientific">Dreissena polymorpha</name>
    <name type="common">Zebra mussel</name>
    <name type="synonym">Mytilus polymorpha</name>
    <dbReference type="NCBI Taxonomy" id="45954"/>
    <lineage>
        <taxon>Eukaryota</taxon>
        <taxon>Metazoa</taxon>
        <taxon>Spiralia</taxon>
        <taxon>Lophotrochozoa</taxon>
        <taxon>Mollusca</taxon>
        <taxon>Bivalvia</taxon>
        <taxon>Autobranchia</taxon>
        <taxon>Heteroconchia</taxon>
        <taxon>Euheterodonta</taxon>
        <taxon>Imparidentia</taxon>
        <taxon>Neoheterodontei</taxon>
        <taxon>Myida</taxon>
        <taxon>Dreissenoidea</taxon>
        <taxon>Dreissenidae</taxon>
        <taxon>Dreissena</taxon>
    </lineage>
</organism>
<comment type="caution">
    <text evidence="1">The sequence shown here is derived from an EMBL/GenBank/DDBJ whole genome shotgun (WGS) entry which is preliminary data.</text>
</comment>
<dbReference type="EMBL" id="JAIWYP010000008">
    <property type="protein sequence ID" value="KAH3787355.1"/>
    <property type="molecule type" value="Genomic_DNA"/>
</dbReference>
<evidence type="ECO:0000313" key="1">
    <source>
        <dbReference type="EMBL" id="KAH3787355.1"/>
    </source>
</evidence>
<dbReference type="AlphaFoldDB" id="A0A9D4IUM4"/>
<name>A0A9D4IUM4_DREPO</name>
<dbReference type="Proteomes" id="UP000828390">
    <property type="component" value="Unassembled WGS sequence"/>
</dbReference>
<gene>
    <name evidence="1" type="ORF">DPMN_165479</name>
</gene>
<evidence type="ECO:0000313" key="2">
    <source>
        <dbReference type="Proteomes" id="UP000828390"/>
    </source>
</evidence>